<dbReference type="InterPro" id="IPR038258">
    <property type="entry name" value="Gp4_sf"/>
</dbReference>
<organism evidence="1 2">
    <name type="scientific">Psychrobacter phenylpyruvicus</name>
    <dbReference type="NCBI Taxonomy" id="29432"/>
    <lineage>
        <taxon>Bacteria</taxon>
        <taxon>Pseudomonadati</taxon>
        <taxon>Pseudomonadota</taxon>
        <taxon>Gammaproteobacteria</taxon>
        <taxon>Moraxellales</taxon>
        <taxon>Moraxellaceae</taxon>
        <taxon>Psychrobacter</taxon>
    </lineage>
</organism>
<dbReference type="STRING" id="1123034.GCA_000685805_00539"/>
<evidence type="ECO:0000313" key="1">
    <source>
        <dbReference type="EMBL" id="SUD90407.1"/>
    </source>
</evidence>
<dbReference type="EMBL" id="UGVC01000001">
    <property type="protein sequence ID" value="SUD90407.1"/>
    <property type="molecule type" value="Genomic_DNA"/>
</dbReference>
<evidence type="ECO:0000313" key="2">
    <source>
        <dbReference type="Proteomes" id="UP000254123"/>
    </source>
</evidence>
<accession>A0A379LKI7</accession>
<reference evidence="1 2" key="1">
    <citation type="submission" date="2018-06" db="EMBL/GenBank/DDBJ databases">
        <authorList>
            <consortium name="Pathogen Informatics"/>
            <person name="Doyle S."/>
        </authorList>
    </citation>
    <scope>NUCLEOTIDE SEQUENCE [LARGE SCALE GENOMIC DNA]</scope>
    <source>
        <strain evidence="1 2">NCTC10526</strain>
    </source>
</reference>
<name>A0A379LKI7_9GAMM</name>
<gene>
    <name evidence="1" type="ORF">NCTC10526_00733</name>
</gene>
<keyword evidence="2" id="KW-1185">Reference proteome</keyword>
<dbReference type="RefSeq" id="WP_028858186.1">
    <property type="nucleotide sequence ID" value="NZ_CAJHAQ010000001.1"/>
</dbReference>
<dbReference type="Gene3D" id="1.10.3230.20">
    <property type="entry name" value="P22 tail accessory factor (Gp4)"/>
    <property type="match status" value="1"/>
</dbReference>
<protein>
    <submittedName>
        <fullName evidence="1">Uncharacterized protein</fullName>
    </submittedName>
</protein>
<dbReference type="Proteomes" id="UP000254123">
    <property type="component" value="Unassembled WGS sequence"/>
</dbReference>
<sequence>MKVTKIIRAALTRLGVYATGEEVPADDALAALDVLNGILSEFKLQPLLGVPDTLILPLDINDEPVLPDNLERLIVLTLAMDLAPDYGVEPSATLVNRRNAAITVLKQSNAKPIFTKSAWEHNRYGCY</sequence>
<dbReference type="AlphaFoldDB" id="A0A379LKI7"/>
<proteinExistence type="predicted"/>